<evidence type="ECO:0008006" key="5">
    <source>
        <dbReference type="Google" id="ProtNLM"/>
    </source>
</evidence>
<dbReference type="RefSeq" id="WP_323384974.1">
    <property type="nucleotide sequence ID" value="NZ_VKHS01000409.1"/>
</dbReference>
<evidence type="ECO:0000313" key="3">
    <source>
        <dbReference type="EMBL" id="MBB0231033.1"/>
    </source>
</evidence>
<proteinExistence type="predicted"/>
<sequence length="135" mass="13862">MRCSEPPGSRAAPAPPRRPRPRGPSGRDGGYVTAETALVVPTLVLLLGVLLWGTGAAVTVLQCADAARAAARAAARGEPEETVRRTALALAPAGAEVNGEREETLHRVRVTARTPTAGPLPALPVATEAVAHVEP</sequence>
<dbReference type="AlphaFoldDB" id="A0A7W3T4Z8"/>
<comment type="caution">
    <text evidence="3">The sequence shown here is derived from an EMBL/GenBank/DDBJ whole genome shotgun (WGS) entry which is preliminary data.</text>
</comment>
<accession>A0A7W3T4Z8</accession>
<name>A0A7W3T4Z8_9ACTN</name>
<feature type="compositionally biased region" description="Low complexity" evidence="1">
    <location>
        <begin position="1"/>
        <end position="12"/>
    </location>
</feature>
<keyword evidence="2" id="KW-1133">Transmembrane helix</keyword>
<keyword evidence="2" id="KW-0472">Membrane</keyword>
<dbReference type="Proteomes" id="UP000530234">
    <property type="component" value="Unassembled WGS sequence"/>
</dbReference>
<dbReference type="EMBL" id="VKHS01000409">
    <property type="protein sequence ID" value="MBB0231033.1"/>
    <property type="molecule type" value="Genomic_DNA"/>
</dbReference>
<feature type="transmembrane region" description="Helical" evidence="2">
    <location>
        <begin position="38"/>
        <end position="61"/>
    </location>
</feature>
<protein>
    <recommendedName>
        <fullName evidence="5">Pilus assembly protein TadE</fullName>
    </recommendedName>
</protein>
<keyword evidence="2" id="KW-0812">Transmembrane</keyword>
<keyword evidence="4" id="KW-1185">Reference proteome</keyword>
<evidence type="ECO:0000313" key="4">
    <source>
        <dbReference type="Proteomes" id="UP000530234"/>
    </source>
</evidence>
<gene>
    <name evidence="3" type="ORF">FOE67_16290</name>
</gene>
<dbReference type="NCBIfam" id="NF041390">
    <property type="entry name" value="TadE_Rv3655c"/>
    <property type="match status" value="1"/>
</dbReference>
<reference evidence="4" key="1">
    <citation type="submission" date="2019-10" db="EMBL/GenBank/DDBJ databases">
        <title>Streptomyces sp. nov., a novel actinobacterium isolated from alkaline environment.</title>
        <authorList>
            <person name="Golinska P."/>
        </authorList>
    </citation>
    <scope>NUCLEOTIDE SEQUENCE [LARGE SCALE GENOMIC DNA]</scope>
    <source>
        <strain evidence="4">DSM 42108</strain>
    </source>
</reference>
<feature type="region of interest" description="Disordered" evidence="1">
    <location>
        <begin position="1"/>
        <end position="30"/>
    </location>
</feature>
<evidence type="ECO:0000256" key="2">
    <source>
        <dbReference type="SAM" id="Phobius"/>
    </source>
</evidence>
<evidence type="ECO:0000256" key="1">
    <source>
        <dbReference type="SAM" id="MobiDB-lite"/>
    </source>
</evidence>
<organism evidence="3 4">
    <name type="scientific">Streptomyces calidiresistens</name>
    <dbReference type="NCBI Taxonomy" id="1485586"/>
    <lineage>
        <taxon>Bacteria</taxon>
        <taxon>Bacillati</taxon>
        <taxon>Actinomycetota</taxon>
        <taxon>Actinomycetes</taxon>
        <taxon>Kitasatosporales</taxon>
        <taxon>Streptomycetaceae</taxon>
        <taxon>Streptomyces</taxon>
    </lineage>
</organism>
<dbReference type="InterPro" id="IPR049790">
    <property type="entry name" value="Rv3655c/TadE"/>
</dbReference>